<protein>
    <submittedName>
        <fullName evidence="2">Uncharacterized protein</fullName>
    </submittedName>
</protein>
<sequence length="1360" mass="149789">MIETGPFGIGGFCRFLQYFVDRGLQGGMAELKAEQLLEALNSVLQRHGKRTSDANKAPEHPPAQPPIINIDSDSEGDSGPSEIPAPTIPPSSEIALRCDGFIFPFGSAYPFGMHDTLSLPWSFSCKHGIVTLRSYACKEIPVRGHRNCGPCADLAKEASMDGILSRAEHGIPESANYAYYSFSGLTELIRRKNQHIQELRLKGLNTARKLVAQARSLSDYKRMVRAIGSGVVQNVDRLIRVALRQKRGIRAILRLHDDAARGVYHPRDYTEEDDLRGVLVWKLGGNRLADLAHRALGLPSRTTLRSRLTVPPIMPSPGIPEASEVAQNVEAAFAGITDVLVAKKVVHQILMFDELATEKRIRWDDKTNNFIGVCRQHGRRVSLQFNSENDLTELFRALESTVPEDVVHYAGEATVGALGILSDDTRLYAARPILVSGDCKKESGEEHARNVIRPAIKGVNMKRELTQLRIVSVASDGESRRGSAFIDLTFVRELAPESNIYALLKDLLLMDFWVGEDDLTPDKDPKHVFKRLRNRLLRKAGTEAMGVHISPPIIRSHLQSAQHSIQHIQALFNPDDKQDVKLAFDLLKDIWSLPLLFDETRPGFVSTREALHTLGTLFYHLIFPYICVDLTLSEQLEHLSAAAHLALNIYFCVAKAKVDDPDGNFWLILLGTDRLEQLFGILRTMIGNDRNLDILQLIERITGTTECANIFAKYPHWDRPPRRLTLPALTRDSTELPDKADHIRPPSWRGNTAVRNVTPLTSWRRGRRMLEGELPSLSSALQALDQEAASNPNINILSPHVALDRDDNEDDDDAGAEGEATTAATSVSIDLEDAVMAEEEQTLSPDKPVISHSIAVGDKSLRKTADVQRYSSTQDTDIAEFDSAFGAPSILVSEPIVTLVRCEDKLFLCVGGVTDIRLDSQSVEQIALDVLLEQAITISFQILRIAAMFEQFSHRRGVSFFQSIPPFSTRIAGKPCYLFESSVLRAFGARLMDLVTAHTNKSIPKFAPTEHFPYRELHGRACFVCEGDDDNPALFSSDPHVIAHIGSHILHDPGIDRSTEPCGLCGRPAPMCTIFLKKSSSGSGALTVDMKASRGCPNLIKRFSIGAAAKSIPTSPCSNAPMKCPACSKRDPAVWRYNIKEHLIRHHPDISLQKHAHLWELTSSEKAGMKVIWTKRKEQKAARKHKHTLIISEAHSSRRALASENLADPDDVESESSETEASEAPSPILAPEDLEKIADLPDPEMDEDFPLSLGSHQPTPIELEAGSAREGLQVYVMGPSDGVSKDVEMSPENLASIPPNPTAASVTTISAAIPNTQISQTAATPAAPSVSAWKASRMTGYANLASPRMNPGLKDAADEE</sequence>
<dbReference type="OrthoDB" id="3173036at2759"/>
<reference evidence="2" key="1">
    <citation type="submission" date="2020-05" db="EMBL/GenBank/DDBJ databases">
        <title>Mycena genomes resolve the evolution of fungal bioluminescence.</title>
        <authorList>
            <person name="Tsai I.J."/>
        </authorList>
    </citation>
    <scope>NUCLEOTIDE SEQUENCE</scope>
    <source>
        <strain evidence="2">CCC161011</strain>
    </source>
</reference>
<organism evidence="2 3">
    <name type="scientific">Mycena venus</name>
    <dbReference type="NCBI Taxonomy" id="2733690"/>
    <lineage>
        <taxon>Eukaryota</taxon>
        <taxon>Fungi</taxon>
        <taxon>Dikarya</taxon>
        <taxon>Basidiomycota</taxon>
        <taxon>Agaricomycotina</taxon>
        <taxon>Agaricomycetes</taxon>
        <taxon>Agaricomycetidae</taxon>
        <taxon>Agaricales</taxon>
        <taxon>Marasmiineae</taxon>
        <taxon>Mycenaceae</taxon>
        <taxon>Mycena</taxon>
    </lineage>
</organism>
<name>A0A8H7DHU6_9AGAR</name>
<evidence type="ECO:0000313" key="2">
    <source>
        <dbReference type="EMBL" id="KAF7371921.1"/>
    </source>
</evidence>
<feature type="region of interest" description="Disordered" evidence="1">
    <location>
        <begin position="803"/>
        <end position="823"/>
    </location>
</feature>
<feature type="compositionally biased region" description="Acidic residues" evidence="1">
    <location>
        <begin position="806"/>
        <end position="816"/>
    </location>
</feature>
<dbReference type="Proteomes" id="UP000620124">
    <property type="component" value="Unassembled WGS sequence"/>
</dbReference>
<evidence type="ECO:0000256" key="1">
    <source>
        <dbReference type="SAM" id="MobiDB-lite"/>
    </source>
</evidence>
<keyword evidence="3" id="KW-1185">Reference proteome</keyword>
<comment type="caution">
    <text evidence="2">The sequence shown here is derived from an EMBL/GenBank/DDBJ whole genome shotgun (WGS) entry which is preliminary data.</text>
</comment>
<feature type="region of interest" description="Disordered" evidence="1">
    <location>
        <begin position="48"/>
        <end position="89"/>
    </location>
</feature>
<proteinExistence type="predicted"/>
<feature type="compositionally biased region" description="Basic and acidic residues" evidence="1">
    <location>
        <begin position="50"/>
        <end position="59"/>
    </location>
</feature>
<feature type="region of interest" description="Disordered" evidence="1">
    <location>
        <begin position="1283"/>
        <end position="1302"/>
    </location>
</feature>
<dbReference type="EMBL" id="JACAZI010000001">
    <property type="protein sequence ID" value="KAF7371921.1"/>
    <property type="molecule type" value="Genomic_DNA"/>
</dbReference>
<feature type="compositionally biased region" description="Acidic residues" evidence="1">
    <location>
        <begin position="1207"/>
        <end position="1221"/>
    </location>
</feature>
<accession>A0A8H7DHU6</accession>
<gene>
    <name evidence="2" type="ORF">MVEN_00049800</name>
</gene>
<feature type="region of interest" description="Disordered" evidence="1">
    <location>
        <begin position="1200"/>
        <end position="1233"/>
    </location>
</feature>
<evidence type="ECO:0000313" key="3">
    <source>
        <dbReference type="Proteomes" id="UP000620124"/>
    </source>
</evidence>